<dbReference type="Gene3D" id="2.40.10.120">
    <property type="match status" value="1"/>
</dbReference>
<dbReference type="GO" id="GO:0042597">
    <property type="term" value="C:periplasmic space"/>
    <property type="evidence" value="ECO:0007669"/>
    <property type="project" value="UniProtKB-SubCell"/>
</dbReference>
<reference evidence="10 11" key="1">
    <citation type="submission" date="2006-05" db="EMBL/GenBank/DDBJ databases">
        <authorList>
            <person name="King G."/>
            <person name="Ferriera S."/>
            <person name="Johnson J."/>
            <person name="Kravitz S."/>
            <person name="Beeson K."/>
            <person name="Sutton G."/>
            <person name="Rogers Y.-H."/>
            <person name="Friedman R."/>
            <person name="Frazier M."/>
            <person name="Venter J.C."/>
        </authorList>
    </citation>
    <scope>NUCLEOTIDE SEQUENCE [LARGE SCALE GENOMIC DNA]</scope>
    <source>
        <strain evidence="11">ATCC 25650 / DSM 13394 / JCM 20685 / NBRC 16684 / NCIMB 2208 / IAM 12614 / B1</strain>
    </source>
</reference>
<evidence type="ECO:0000256" key="2">
    <source>
        <dbReference type="ARBA" id="ARBA00022670"/>
    </source>
</evidence>
<feature type="domain" description="PDZ" evidence="9">
    <location>
        <begin position="281"/>
        <end position="352"/>
    </location>
</feature>
<evidence type="ECO:0000259" key="9">
    <source>
        <dbReference type="PROSITE" id="PS50106"/>
    </source>
</evidence>
<evidence type="ECO:0000256" key="7">
    <source>
        <dbReference type="PIRSR" id="PIRSR611782-1"/>
    </source>
</evidence>
<evidence type="ECO:0000256" key="3">
    <source>
        <dbReference type="ARBA" id="ARBA00022729"/>
    </source>
</evidence>
<evidence type="ECO:0000256" key="4">
    <source>
        <dbReference type="ARBA" id="ARBA00022737"/>
    </source>
</evidence>
<feature type="domain" description="PDZ" evidence="9">
    <location>
        <begin position="411"/>
        <end position="463"/>
    </location>
</feature>
<dbReference type="InterPro" id="IPR011782">
    <property type="entry name" value="Pept_S1C_Do"/>
</dbReference>
<dbReference type="SUPFAM" id="SSF50156">
    <property type="entry name" value="PDZ domain-like"/>
    <property type="match status" value="2"/>
</dbReference>
<dbReference type="PROSITE" id="PS50106">
    <property type="entry name" value="PDZ"/>
    <property type="match status" value="2"/>
</dbReference>
<feature type="binding site" evidence="8">
    <location>
        <begin position="240"/>
        <end position="242"/>
    </location>
    <ligand>
        <name>substrate</name>
    </ligand>
</feature>
<evidence type="ECO:0000256" key="8">
    <source>
        <dbReference type="PIRSR" id="PIRSR611782-2"/>
    </source>
</evidence>
<comment type="similarity">
    <text evidence="1">Belongs to the peptidase S1C family.</text>
</comment>
<dbReference type="Proteomes" id="UP000004848">
    <property type="component" value="Unassembled WGS sequence"/>
</dbReference>
<dbReference type="GO" id="GO:0004252">
    <property type="term" value="F:serine-type endopeptidase activity"/>
    <property type="evidence" value="ECO:0007669"/>
    <property type="project" value="InterPro"/>
</dbReference>
<evidence type="ECO:0000256" key="1">
    <source>
        <dbReference type="ARBA" id="ARBA00010541"/>
    </source>
</evidence>
<feature type="active site" description="Charge relay system" evidence="7">
    <location>
        <position position="167"/>
    </location>
</feature>
<dbReference type="eggNOG" id="COG0265">
    <property type="taxonomic scope" value="Bacteria"/>
</dbReference>
<dbReference type="PRINTS" id="PR00834">
    <property type="entry name" value="PROTEASES2C"/>
</dbReference>
<name>A0NWF4_ROSAI</name>
<dbReference type="InterPro" id="IPR001940">
    <property type="entry name" value="Peptidase_S1C"/>
</dbReference>
<sequence>MGIRRFEKEAPAMRLVLTSITRPVVLAALAGLIGMSAALAQSVQPSPADLRLVPQSDAQIKLSFAPIVKKVAPAVVNVYASRKVVQRRQVSPFMDDPFFRRFFGQPGGNDRPRQRVESSLGSGVIISSDGTVITNHHVIKDADDVRVALNDRREFDADIVLMDERTDLAVLKIRGDGPFESIDFADSDSLEVGDIVLAIGNPFGVGQTVTQGIVSATARTQVGVTDFQFFIQTDAAINPGNSGGALVDMTGKLVGINSAIYSRSGGSNGIGFAIPAHMARFVAQAADHGGKVQRPWLGATVQLVNAEIAEALSLKRPQGVLVTAVFEGSPAYEAGLRVSDLVIAVDGKEVTDPNSFGYRFATKMIGEETDFVVLRSGEEKHLTVALKPAPETVPRDTRELVEYSPFEGATVMNLSPAVSEELGLEGLFDGVAIADVKRGSTADRVGLRPGDIIRGINQKAIESTQMLEDVTRKPPRLWQIDIERDGKVSQIILRG</sequence>
<dbReference type="GO" id="GO:0006508">
    <property type="term" value="P:proteolysis"/>
    <property type="evidence" value="ECO:0007669"/>
    <property type="project" value="UniProtKB-KW"/>
</dbReference>
<evidence type="ECO:0000313" key="10">
    <source>
        <dbReference type="EMBL" id="EAV42870.1"/>
    </source>
</evidence>
<dbReference type="SMART" id="SM00228">
    <property type="entry name" value="PDZ"/>
    <property type="match status" value="2"/>
</dbReference>
<feature type="binding site" evidence="8">
    <location>
        <position position="167"/>
    </location>
    <ligand>
        <name>substrate</name>
    </ligand>
</feature>
<dbReference type="EMBL" id="AAUW01000012">
    <property type="protein sequence ID" value="EAV42870.1"/>
    <property type="molecule type" value="Genomic_DNA"/>
</dbReference>
<keyword evidence="6" id="KW-0720">Serine protease</keyword>
<dbReference type="PANTHER" id="PTHR22939">
    <property type="entry name" value="SERINE PROTEASE FAMILY S1C HTRA-RELATED"/>
    <property type="match status" value="1"/>
</dbReference>
<dbReference type="SUPFAM" id="SSF50494">
    <property type="entry name" value="Trypsin-like serine proteases"/>
    <property type="match status" value="1"/>
</dbReference>
<evidence type="ECO:0000313" key="11">
    <source>
        <dbReference type="Proteomes" id="UP000004848"/>
    </source>
</evidence>
<keyword evidence="5" id="KW-0378">Hydrolase</keyword>
<dbReference type="Pfam" id="PF13180">
    <property type="entry name" value="PDZ_2"/>
    <property type="match status" value="2"/>
</dbReference>
<evidence type="ECO:0000256" key="5">
    <source>
        <dbReference type="ARBA" id="ARBA00022801"/>
    </source>
</evidence>
<dbReference type="Gene3D" id="2.30.42.10">
    <property type="match status" value="2"/>
</dbReference>
<keyword evidence="4" id="KW-0677">Repeat</keyword>
<proteinExistence type="inferred from homology"/>
<dbReference type="InterPro" id="IPR001478">
    <property type="entry name" value="PDZ"/>
</dbReference>
<dbReference type="AlphaFoldDB" id="A0NWF4"/>
<dbReference type="PANTHER" id="PTHR22939:SF129">
    <property type="entry name" value="SERINE PROTEASE HTRA2, MITOCHONDRIAL"/>
    <property type="match status" value="1"/>
</dbReference>
<feature type="binding site" evidence="8">
    <location>
        <position position="137"/>
    </location>
    <ligand>
        <name>substrate</name>
    </ligand>
</feature>
<comment type="caution">
    <text evidence="10">The sequence shown here is derived from an EMBL/GenBank/DDBJ whole genome shotgun (WGS) entry which is preliminary data.</text>
</comment>
<feature type="active site" description="Charge relay system" evidence="7">
    <location>
        <position position="137"/>
    </location>
</feature>
<dbReference type="Pfam" id="PF13365">
    <property type="entry name" value="Trypsin_2"/>
    <property type="match status" value="1"/>
</dbReference>
<organism evidence="10 11">
    <name type="scientific">Roseibium aggregatum (strain ATCC 25650 / DSM 13394 / JCM 20685 / NBRC 16684 / NCIMB 2208 / IAM 12614 / B1)</name>
    <name type="common">Stappia aggregata</name>
    <dbReference type="NCBI Taxonomy" id="384765"/>
    <lineage>
        <taxon>Bacteria</taxon>
        <taxon>Pseudomonadati</taxon>
        <taxon>Pseudomonadota</taxon>
        <taxon>Alphaproteobacteria</taxon>
        <taxon>Hyphomicrobiales</taxon>
        <taxon>Stappiaceae</taxon>
        <taxon>Roseibium</taxon>
    </lineage>
</organism>
<protein>
    <submittedName>
        <fullName evidence="10">Peptidase S1C, Do</fullName>
    </submittedName>
</protein>
<dbReference type="InterPro" id="IPR036034">
    <property type="entry name" value="PDZ_sf"/>
</dbReference>
<accession>A0NWF4</accession>
<keyword evidence="3" id="KW-0732">Signal</keyword>
<dbReference type="NCBIfam" id="TIGR02037">
    <property type="entry name" value="degP_htrA_DO"/>
    <property type="match status" value="1"/>
</dbReference>
<evidence type="ECO:0000256" key="6">
    <source>
        <dbReference type="ARBA" id="ARBA00022825"/>
    </source>
</evidence>
<gene>
    <name evidence="10" type="ORF">SIAM614_16037</name>
</gene>
<feature type="active site" description="Charge relay system" evidence="7">
    <location>
        <position position="242"/>
    </location>
</feature>
<dbReference type="InterPro" id="IPR009003">
    <property type="entry name" value="Peptidase_S1_PA"/>
</dbReference>
<keyword evidence="2" id="KW-0645">Protease</keyword>